<feature type="compositionally biased region" description="Low complexity" evidence="2">
    <location>
        <begin position="27"/>
        <end position="37"/>
    </location>
</feature>
<name>A0A814IXV3_9BILA</name>
<feature type="region of interest" description="Disordered" evidence="2">
    <location>
        <begin position="233"/>
        <end position="279"/>
    </location>
</feature>
<feature type="region of interest" description="Disordered" evidence="2">
    <location>
        <begin position="1"/>
        <end position="177"/>
    </location>
</feature>
<dbReference type="EMBL" id="CAJOBC010003751">
    <property type="protein sequence ID" value="CAF3798875.1"/>
    <property type="molecule type" value="Genomic_DNA"/>
</dbReference>
<feature type="compositionally biased region" description="Polar residues" evidence="2">
    <location>
        <begin position="38"/>
        <end position="56"/>
    </location>
</feature>
<feature type="coiled-coil region" evidence="1">
    <location>
        <begin position="1094"/>
        <end position="1250"/>
    </location>
</feature>
<feature type="compositionally biased region" description="Polar residues" evidence="2">
    <location>
        <begin position="259"/>
        <end position="274"/>
    </location>
</feature>
<comment type="caution">
    <text evidence="3">The sequence shown here is derived from an EMBL/GenBank/DDBJ whole genome shotgun (WGS) entry which is preliminary data.</text>
</comment>
<feature type="coiled-coil region" evidence="1">
    <location>
        <begin position="920"/>
        <end position="1069"/>
    </location>
</feature>
<dbReference type="Proteomes" id="UP000681722">
    <property type="component" value="Unassembled WGS sequence"/>
</dbReference>
<feature type="coiled-coil region" evidence="1">
    <location>
        <begin position="781"/>
        <end position="865"/>
    </location>
</feature>
<feature type="region of interest" description="Disordered" evidence="2">
    <location>
        <begin position="572"/>
        <end position="663"/>
    </location>
</feature>
<evidence type="ECO:0000313" key="5">
    <source>
        <dbReference type="Proteomes" id="UP000663829"/>
    </source>
</evidence>
<dbReference type="Proteomes" id="UP000663829">
    <property type="component" value="Unassembled WGS sequence"/>
</dbReference>
<feature type="compositionally biased region" description="Polar residues" evidence="2">
    <location>
        <begin position="167"/>
        <end position="177"/>
    </location>
</feature>
<evidence type="ECO:0008006" key="6">
    <source>
        <dbReference type="Google" id="ProtNLM"/>
    </source>
</evidence>
<evidence type="ECO:0000313" key="4">
    <source>
        <dbReference type="EMBL" id="CAF3798875.1"/>
    </source>
</evidence>
<dbReference type="GO" id="GO:0035735">
    <property type="term" value="P:intraciliary transport involved in cilium assembly"/>
    <property type="evidence" value="ECO:0007669"/>
    <property type="project" value="InterPro"/>
</dbReference>
<feature type="region of interest" description="Disordered" evidence="2">
    <location>
        <begin position="1267"/>
        <end position="1286"/>
    </location>
</feature>
<feature type="compositionally biased region" description="Polar residues" evidence="2">
    <location>
        <begin position="572"/>
        <end position="585"/>
    </location>
</feature>
<gene>
    <name evidence="3" type="ORF">GPM918_LOCUS15122</name>
    <name evidence="4" type="ORF">SRO942_LOCUS15122</name>
</gene>
<dbReference type="EMBL" id="CAJNOQ010003751">
    <property type="protein sequence ID" value="CAF1027835.1"/>
    <property type="molecule type" value="Genomic_DNA"/>
</dbReference>
<feature type="compositionally biased region" description="Basic and acidic residues" evidence="2">
    <location>
        <begin position="95"/>
        <end position="107"/>
    </location>
</feature>
<feature type="compositionally biased region" description="Basic and acidic residues" evidence="2">
    <location>
        <begin position="244"/>
        <end position="258"/>
    </location>
</feature>
<feature type="region of interest" description="Disordered" evidence="2">
    <location>
        <begin position="693"/>
        <end position="717"/>
    </location>
</feature>
<dbReference type="PANTHER" id="PTHR31540">
    <property type="entry name" value="CENTROSOMAL PROTEIN OF 131 KDA"/>
    <property type="match status" value="1"/>
</dbReference>
<dbReference type="PANTHER" id="PTHR31540:SF1">
    <property type="entry name" value="CENTROSOMAL PROTEIN OF 131 KDA"/>
    <property type="match status" value="1"/>
</dbReference>
<proteinExistence type="predicted"/>
<keyword evidence="1" id="KW-0175">Coiled coil</keyword>
<feature type="compositionally biased region" description="Polar residues" evidence="2">
    <location>
        <begin position="420"/>
        <end position="433"/>
    </location>
</feature>
<evidence type="ECO:0000313" key="3">
    <source>
        <dbReference type="EMBL" id="CAF1027835.1"/>
    </source>
</evidence>
<evidence type="ECO:0000256" key="1">
    <source>
        <dbReference type="SAM" id="Coils"/>
    </source>
</evidence>
<evidence type="ECO:0000256" key="2">
    <source>
        <dbReference type="SAM" id="MobiDB-lite"/>
    </source>
</evidence>
<feature type="compositionally biased region" description="Polar residues" evidence="2">
    <location>
        <begin position="233"/>
        <end position="243"/>
    </location>
</feature>
<feature type="compositionally biased region" description="Basic and acidic residues" evidence="2">
    <location>
        <begin position="124"/>
        <end position="140"/>
    </location>
</feature>
<keyword evidence="5" id="KW-1185">Reference proteome</keyword>
<dbReference type="OrthoDB" id="197735at2759"/>
<sequence>MANNGRHHSTSTNEFNLTLTGTSLSGHHQQQNNQQSSRATTPKQTSRPGSARSSSYLGGGESTKRSTTPQRQGVVHTVSSGHISSTPHRSTQQGKENRTTAIRERRNSGSYRPAWFTQATSENNDDRTNHNQDFGTELRHSSSSSAFRTIHSPRDSDRSPNPPSTGRIPNNNILDTQSLQRYSDDIDAFFTDDMTPKRTKMEQTQSQPQTHNDIESSWDDTRRWIDEINQMQHSQSLPQQNAEHQYHPTDDDTYKTNDHNASTIQSQRQPSHMSSRGVGPSMMHDTLMSRDSLSLMQSNYNPRSQQLKASQIAGVSQQTPMELDLRKKMATVTIQRWYRKVKMRRRMAEAALKRVLEQKKLEHQASAERTRELEKFTLLEQKRNREEKARNARLVTIKDTQRKRDQSKQQQDADLHRVRTPTSSNRGSYSSRTGIKRADSNSRTPRLNNDRVPSPMPPKQDNEQQNQTSSIGFEKVNKSISGGDISEHVTLTSSTSSASKVTLNDVYETLRKLEQVEQFPLQRNESGKVPNIAYLNDSTLDASDTLAENNSRSSKPLESILSYLDQETQKTNDITIESVRSQKSTSRLHDRPPQPIRTSTVQLVNQQQQTTTQQQREDGQQLQHPPIPYNVRFANSDHTLQQHSNRSKDSGRQTPTSVRNASDRKLAQSLAMPHMQQTDSQRQYQISTPHKSLAINPSNTIHDEHNNNEEYSSQQRDSGILYDDQNMDKDDDIDDYATRTTQDVTQQILKLRMNNEEKQRTVFLLQQRLNQQRELNVRHAKEADREMMHRLQLQKEEYESAIKRHLTFIDQLIDDKKKLSERCEKVVNEIKLIDKKYSDKIRLLEDNHRIEIQKLKDVHEAAEKLRRERWIDEKTKKIKELTVRGLEPEIQKLISKHKAEIQKIKSINEAELLQSDERAAQRYVRMTEELRDQLEREKEQAIMRERDSARERYEKAIRDEEKAFTEQRRRLFAEIEEEKNRLAEQATKQRNELDKLRKDVEDNHRNAVDAMKREYEAARLEQERRHQGEIRELKEKLEIEKQSWEENYMKKQETNLAGKERELRDQMKRERDKEIEKVISQLETDTTMSKEEAERAAENRVKRIRDKYESELREVEYSERQTQERYNQLKAQYTEVEGDNERFKVIVKQKDTEINDIRKITDTLQKERERLSDIIRQEFADRLVLTEDENKRLKIEMAELRSRQQIDIDRKKEEIDTLQREKDQELEKVHEKIKQAITKKDEQVTQLRQQFESAVKRADHLEGLLEQQRKLISTPATANTTNQKKS</sequence>
<feature type="compositionally biased region" description="Polar residues" evidence="2">
    <location>
        <begin position="1270"/>
        <end position="1286"/>
    </location>
</feature>
<reference evidence="3" key="1">
    <citation type="submission" date="2021-02" db="EMBL/GenBank/DDBJ databases">
        <authorList>
            <person name="Nowell W R."/>
        </authorList>
    </citation>
    <scope>NUCLEOTIDE SEQUENCE</scope>
</reference>
<dbReference type="GO" id="GO:0010824">
    <property type="term" value="P:regulation of centrosome duplication"/>
    <property type="evidence" value="ECO:0007669"/>
    <property type="project" value="TreeGrafter"/>
</dbReference>
<protein>
    <recommendedName>
        <fullName evidence="6">Centrosomal protein of 131 kDa</fullName>
    </recommendedName>
</protein>
<accession>A0A814IXV3</accession>
<dbReference type="GO" id="GO:0034451">
    <property type="term" value="C:centriolar satellite"/>
    <property type="evidence" value="ECO:0007669"/>
    <property type="project" value="TreeGrafter"/>
</dbReference>
<feature type="region of interest" description="Disordered" evidence="2">
    <location>
        <begin position="384"/>
        <end position="469"/>
    </location>
</feature>
<feature type="compositionally biased region" description="Polar residues" evidence="2">
    <location>
        <begin position="65"/>
        <end position="94"/>
    </location>
</feature>
<feature type="compositionally biased region" description="Low complexity" evidence="2">
    <location>
        <begin position="598"/>
        <end position="614"/>
    </location>
</feature>
<feature type="compositionally biased region" description="Polar residues" evidence="2">
    <location>
        <begin position="10"/>
        <end position="26"/>
    </location>
</feature>
<dbReference type="GO" id="GO:0005929">
    <property type="term" value="C:cilium"/>
    <property type="evidence" value="ECO:0007669"/>
    <property type="project" value="GOC"/>
</dbReference>
<dbReference type="InterPro" id="IPR030465">
    <property type="entry name" value="CEP131"/>
</dbReference>
<organism evidence="3 5">
    <name type="scientific">Didymodactylos carnosus</name>
    <dbReference type="NCBI Taxonomy" id="1234261"/>
    <lineage>
        <taxon>Eukaryota</taxon>
        <taxon>Metazoa</taxon>
        <taxon>Spiralia</taxon>
        <taxon>Gnathifera</taxon>
        <taxon>Rotifera</taxon>
        <taxon>Eurotatoria</taxon>
        <taxon>Bdelloidea</taxon>
        <taxon>Philodinida</taxon>
        <taxon>Philodinidae</taxon>
        <taxon>Didymodactylos</taxon>
    </lineage>
</organism>
<feature type="compositionally biased region" description="Basic and acidic residues" evidence="2">
    <location>
        <begin position="399"/>
        <end position="417"/>
    </location>
</feature>